<evidence type="ECO:0000313" key="1">
    <source>
        <dbReference type="EMBL" id="KIM19726.1"/>
    </source>
</evidence>
<reference evidence="1 2" key="1">
    <citation type="submission" date="2014-04" db="EMBL/GenBank/DDBJ databases">
        <authorList>
            <consortium name="DOE Joint Genome Institute"/>
            <person name="Kuo A."/>
            <person name="Zuccaro A."/>
            <person name="Kohler A."/>
            <person name="Nagy L.G."/>
            <person name="Floudas D."/>
            <person name="Copeland A."/>
            <person name="Barry K.W."/>
            <person name="Cichocki N."/>
            <person name="Veneault-Fourrey C."/>
            <person name="LaButti K."/>
            <person name="Lindquist E.A."/>
            <person name="Lipzen A."/>
            <person name="Lundell T."/>
            <person name="Morin E."/>
            <person name="Murat C."/>
            <person name="Sun H."/>
            <person name="Tunlid A."/>
            <person name="Henrissat B."/>
            <person name="Grigoriev I.V."/>
            <person name="Hibbett D.S."/>
            <person name="Martin F."/>
            <person name="Nordberg H.P."/>
            <person name="Cantor M.N."/>
            <person name="Hua S.X."/>
        </authorList>
    </citation>
    <scope>NUCLEOTIDE SEQUENCE [LARGE SCALE GENOMIC DNA]</scope>
    <source>
        <strain evidence="1 2">MAFF 305830</strain>
    </source>
</reference>
<gene>
    <name evidence="1" type="ORF">M408DRAFT_334290</name>
</gene>
<keyword evidence="2" id="KW-1185">Reference proteome</keyword>
<sequence>MRNACHPNASRRAIRITRRGGYFTFGSVSYVSNVANSSCRPTNPFPCLVNLKPTLPHVSGFSR</sequence>
<organism evidence="1 2">
    <name type="scientific">Serendipita vermifera MAFF 305830</name>
    <dbReference type="NCBI Taxonomy" id="933852"/>
    <lineage>
        <taxon>Eukaryota</taxon>
        <taxon>Fungi</taxon>
        <taxon>Dikarya</taxon>
        <taxon>Basidiomycota</taxon>
        <taxon>Agaricomycotina</taxon>
        <taxon>Agaricomycetes</taxon>
        <taxon>Sebacinales</taxon>
        <taxon>Serendipitaceae</taxon>
        <taxon>Serendipita</taxon>
    </lineage>
</organism>
<name>A0A0C3AKB2_SERVB</name>
<dbReference type="EMBL" id="KN824562">
    <property type="protein sequence ID" value="KIM19726.1"/>
    <property type="molecule type" value="Genomic_DNA"/>
</dbReference>
<reference evidence="2" key="2">
    <citation type="submission" date="2015-01" db="EMBL/GenBank/DDBJ databases">
        <title>Evolutionary Origins and Diversification of the Mycorrhizal Mutualists.</title>
        <authorList>
            <consortium name="DOE Joint Genome Institute"/>
            <consortium name="Mycorrhizal Genomics Consortium"/>
            <person name="Kohler A."/>
            <person name="Kuo A."/>
            <person name="Nagy L.G."/>
            <person name="Floudas D."/>
            <person name="Copeland A."/>
            <person name="Barry K.W."/>
            <person name="Cichocki N."/>
            <person name="Veneault-Fourrey C."/>
            <person name="LaButti K."/>
            <person name="Lindquist E.A."/>
            <person name="Lipzen A."/>
            <person name="Lundell T."/>
            <person name="Morin E."/>
            <person name="Murat C."/>
            <person name="Riley R."/>
            <person name="Ohm R."/>
            <person name="Sun H."/>
            <person name="Tunlid A."/>
            <person name="Henrissat B."/>
            <person name="Grigoriev I.V."/>
            <person name="Hibbett D.S."/>
            <person name="Martin F."/>
        </authorList>
    </citation>
    <scope>NUCLEOTIDE SEQUENCE [LARGE SCALE GENOMIC DNA]</scope>
    <source>
        <strain evidence="2">MAFF 305830</strain>
    </source>
</reference>
<evidence type="ECO:0000313" key="2">
    <source>
        <dbReference type="Proteomes" id="UP000054097"/>
    </source>
</evidence>
<dbReference type="HOGENOM" id="CLU_2887241_0_0_1"/>
<dbReference type="Proteomes" id="UP000054097">
    <property type="component" value="Unassembled WGS sequence"/>
</dbReference>
<proteinExistence type="predicted"/>
<dbReference type="AlphaFoldDB" id="A0A0C3AKB2"/>
<protein>
    <submittedName>
        <fullName evidence="1">Uncharacterized protein</fullName>
    </submittedName>
</protein>
<accession>A0A0C3AKB2</accession>